<dbReference type="InterPro" id="IPR009057">
    <property type="entry name" value="Homeodomain-like_sf"/>
</dbReference>
<keyword evidence="2" id="KW-0804">Transcription</keyword>
<dbReference type="CDD" id="cd03136">
    <property type="entry name" value="GATase1_AraC_ArgR_like"/>
    <property type="match status" value="1"/>
</dbReference>
<dbReference type="PROSITE" id="PS01124">
    <property type="entry name" value="HTH_ARAC_FAMILY_2"/>
    <property type="match status" value="1"/>
</dbReference>
<feature type="domain" description="HTH araC/xylS-type" evidence="3">
    <location>
        <begin position="216"/>
        <end position="314"/>
    </location>
</feature>
<dbReference type="GO" id="GO:0003700">
    <property type="term" value="F:DNA-binding transcription factor activity"/>
    <property type="evidence" value="ECO:0007669"/>
    <property type="project" value="InterPro"/>
</dbReference>
<dbReference type="SMART" id="SM00342">
    <property type="entry name" value="HTH_ARAC"/>
    <property type="match status" value="1"/>
</dbReference>
<dbReference type="RefSeq" id="WP_207143984.1">
    <property type="nucleotide sequence ID" value="NZ_JAEKJZ010000008.1"/>
</dbReference>
<dbReference type="Proteomes" id="UP000664096">
    <property type="component" value="Unassembled WGS sequence"/>
</dbReference>
<dbReference type="InterPro" id="IPR029062">
    <property type="entry name" value="Class_I_gatase-like"/>
</dbReference>
<comment type="caution">
    <text evidence="4">The sequence shown here is derived from an EMBL/GenBank/DDBJ whole genome shotgun (WGS) entry which is preliminary data.</text>
</comment>
<gene>
    <name evidence="4" type="ORF">JF539_25650</name>
</gene>
<proteinExistence type="predicted"/>
<dbReference type="Gene3D" id="1.10.10.60">
    <property type="entry name" value="Homeodomain-like"/>
    <property type="match status" value="2"/>
</dbReference>
<dbReference type="SUPFAM" id="SSF52317">
    <property type="entry name" value="Class I glutamine amidotransferase-like"/>
    <property type="match status" value="1"/>
</dbReference>
<dbReference type="SUPFAM" id="SSF46689">
    <property type="entry name" value="Homeodomain-like"/>
    <property type="match status" value="1"/>
</dbReference>
<accession>A0A939J315</accession>
<dbReference type="Pfam" id="PF12833">
    <property type="entry name" value="HTH_18"/>
    <property type="match status" value="1"/>
</dbReference>
<reference evidence="4" key="1">
    <citation type="submission" date="2020-12" db="EMBL/GenBank/DDBJ databases">
        <title>Oil enriched cultivation method for isolating marine PHA-producing bacteria.</title>
        <authorList>
            <person name="Zheng W."/>
            <person name="Yu S."/>
            <person name="Huang Y."/>
        </authorList>
    </citation>
    <scope>NUCLEOTIDE SEQUENCE</scope>
    <source>
        <strain evidence="4">SY-2-12</strain>
    </source>
</reference>
<dbReference type="InterPro" id="IPR018060">
    <property type="entry name" value="HTH_AraC"/>
</dbReference>
<keyword evidence="1" id="KW-0805">Transcription regulation</keyword>
<evidence type="ECO:0000313" key="4">
    <source>
        <dbReference type="EMBL" id="MBN9673766.1"/>
    </source>
</evidence>
<evidence type="ECO:0000256" key="1">
    <source>
        <dbReference type="ARBA" id="ARBA00023015"/>
    </source>
</evidence>
<sequence>MQFSENSRATQKISVLLFEAFSNHCLANTIEPFRAANAIARQPLYAWEIFSLDGGTVCSSSGLPIETGSLSAAQPGGDFLFLIPSYHYADYATPRMSRSLRAARTRFKTLVGMDAGSWLLAAAGLLDGRRATIHWDEFRAFSETFPHVDAVEDRFVIEPDLASCGGASTAIELTLELIKRRHSPMFALEVAALFMHGDRLDLHDPIQRLTSDALVRNATALMRRSIETPLPIPDVARRLKVDQKVLEECFRKDMRMTPLAVYKAIRLREARRLVELTRLSIAEIAERCGYRNASAMTRAYRQEFGVAPRGHRGRG</sequence>
<dbReference type="InterPro" id="IPR052158">
    <property type="entry name" value="INH-QAR"/>
</dbReference>
<dbReference type="GO" id="GO:0043565">
    <property type="term" value="F:sequence-specific DNA binding"/>
    <property type="evidence" value="ECO:0007669"/>
    <property type="project" value="InterPro"/>
</dbReference>
<evidence type="ECO:0000313" key="5">
    <source>
        <dbReference type="Proteomes" id="UP000664096"/>
    </source>
</evidence>
<dbReference type="PANTHER" id="PTHR43130:SF3">
    <property type="entry name" value="HTH-TYPE TRANSCRIPTIONAL REGULATOR RV1931C"/>
    <property type="match status" value="1"/>
</dbReference>
<evidence type="ECO:0000259" key="3">
    <source>
        <dbReference type="PROSITE" id="PS01124"/>
    </source>
</evidence>
<dbReference type="EMBL" id="JAEKJZ010000008">
    <property type="protein sequence ID" value="MBN9673766.1"/>
    <property type="molecule type" value="Genomic_DNA"/>
</dbReference>
<name>A0A939J315_9HYPH</name>
<protein>
    <submittedName>
        <fullName evidence="4">Helix-turn-helix domain-containing protein</fullName>
    </submittedName>
</protein>
<dbReference type="Gene3D" id="3.40.50.880">
    <property type="match status" value="1"/>
</dbReference>
<dbReference type="AlphaFoldDB" id="A0A939J315"/>
<dbReference type="PANTHER" id="PTHR43130">
    <property type="entry name" value="ARAC-FAMILY TRANSCRIPTIONAL REGULATOR"/>
    <property type="match status" value="1"/>
</dbReference>
<evidence type="ECO:0000256" key="2">
    <source>
        <dbReference type="ARBA" id="ARBA00023163"/>
    </source>
</evidence>
<organism evidence="4 5">
    <name type="scientific">Roseibium aggregatum</name>
    <dbReference type="NCBI Taxonomy" id="187304"/>
    <lineage>
        <taxon>Bacteria</taxon>
        <taxon>Pseudomonadati</taxon>
        <taxon>Pseudomonadota</taxon>
        <taxon>Alphaproteobacteria</taxon>
        <taxon>Hyphomicrobiales</taxon>
        <taxon>Stappiaceae</taxon>
        <taxon>Roseibium</taxon>
    </lineage>
</organism>